<evidence type="ECO:0000313" key="4">
    <source>
        <dbReference type="EMBL" id="MBW0133788.1"/>
    </source>
</evidence>
<keyword evidence="2" id="KW-1133">Transmembrane helix</keyword>
<feature type="compositionally biased region" description="Low complexity" evidence="1">
    <location>
        <begin position="61"/>
        <end position="76"/>
    </location>
</feature>
<evidence type="ECO:0000259" key="3">
    <source>
        <dbReference type="Pfam" id="PF10648"/>
    </source>
</evidence>
<dbReference type="Proteomes" id="UP000694287">
    <property type="component" value="Unassembled WGS sequence"/>
</dbReference>
<comment type="caution">
    <text evidence="4">The sequence shown here is derived from an EMBL/GenBank/DDBJ whole genome shotgun (WGS) entry which is preliminary data.</text>
</comment>
<feature type="domain" description="Bacterial spore germination immunoglobulin-like" evidence="3">
    <location>
        <begin position="194"/>
        <end position="272"/>
    </location>
</feature>
<sequence>MTTTDLDRSPGPDPARPRRRHPRPLLLAVAVAVAVTGVVVTVATLVGGPSPSGPPQPGPSVPTATAAPPITTGADARPSAEQPTASAPATPVPTGAGPAPTPGPVSAVTAVWPDAAAGVRYTDPVAAATGFARGLAGFRDPVPGPFLPGDGRSGEVEVRPRAGGPVTTVFVRILEDGTWWVLGSASGDLLLDVPGAGDLVGSPVLLQGRAVAFEGHVDVRIVEDGGTAPLAVGFATAGGDVLRPFAVTVALDRAPVAAHGAVVLSTASGEDGQVWQASVVRVRFVP</sequence>
<organism evidence="4 5">
    <name type="scientific">Pseudonocardia abyssalis</name>
    <dbReference type="NCBI Taxonomy" id="2792008"/>
    <lineage>
        <taxon>Bacteria</taxon>
        <taxon>Bacillati</taxon>
        <taxon>Actinomycetota</taxon>
        <taxon>Actinomycetes</taxon>
        <taxon>Pseudonocardiales</taxon>
        <taxon>Pseudonocardiaceae</taxon>
        <taxon>Pseudonocardia</taxon>
    </lineage>
</organism>
<accession>A0ABS6UNG4</accession>
<keyword evidence="2" id="KW-0472">Membrane</keyword>
<dbReference type="RefSeq" id="WP_218605640.1">
    <property type="nucleotide sequence ID" value="NZ_JADQDJ010000393.1"/>
</dbReference>
<feature type="region of interest" description="Disordered" evidence="1">
    <location>
        <begin position="49"/>
        <end position="102"/>
    </location>
</feature>
<keyword evidence="5" id="KW-1185">Reference proteome</keyword>
<feature type="compositionally biased region" description="Pro residues" evidence="1">
    <location>
        <begin position="51"/>
        <end position="60"/>
    </location>
</feature>
<evidence type="ECO:0000256" key="2">
    <source>
        <dbReference type="SAM" id="Phobius"/>
    </source>
</evidence>
<feature type="compositionally biased region" description="Basic and acidic residues" evidence="1">
    <location>
        <begin position="1"/>
        <end position="10"/>
    </location>
</feature>
<feature type="region of interest" description="Disordered" evidence="1">
    <location>
        <begin position="1"/>
        <end position="22"/>
    </location>
</feature>
<gene>
    <name evidence="4" type="ORF">I4I81_05925</name>
</gene>
<evidence type="ECO:0000313" key="5">
    <source>
        <dbReference type="Proteomes" id="UP000694287"/>
    </source>
</evidence>
<dbReference type="Pfam" id="PF10648">
    <property type="entry name" value="Gmad2"/>
    <property type="match status" value="1"/>
</dbReference>
<name>A0ABS6UNG4_9PSEU</name>
<evidence type="ECO:0000256" key="1">
    <source>
        <dbReference type="SAM" id="MobiDB-lite"/>
    </source>
</evidence>
<reference evidence="4 5" key="1">
    <citation type="submission" date="2020-11" db="EMBL/GenBank/DDBJ databases">
        <title>Pseudonocardia abyssalis sp. nov. and Pseudonocardia oceani sp. nov., description and phylogenomic analysis of two novel actinomycetes isolated from the deep Southern Ocean.</title>
        <authorList>
            <person name="Parra J."/>
        </authorList>
    </citation>
    <scope>NUCLEOTIDE SEQUENCE [LARGE SCALE GENOMIC DNA]</scope>
    <source>
        <strain evidence="4 5">KRD-168</strain>
    </source>
</reference>
<feature type="compositionally biased region" description="Low complexity" evidence="1">
    <location>
        <begin position="83"/>
        <end position="102"/>
    </location>
</feature>
<proteinExistence type="predicted"/>
<protein>
    <recommendedName>
        <fullName evidence="3">Bacterial spore germination immunoglobulin-like domain-containing protein</fullName>
    </recommendedName>
</protein>
<feature type="transmembrane region" description="Helical" evidence="2">
    <location>
        <begin position="25"/>
        <end position="46"/>
    </location>
</feature>
<dbReference type="InterPro" id="IPR018911">
    <property type="entry name" value="Gmad2_Ig-like_dom"/>
</dbReference>
<keyword evidence="2" id="KW-0812">Transmembrane</keyword>
<dbReference type="EMBL" id="JADQDK010000001">
    <property type="protein sequence ID" value="MBW0133788.1"/>
    <property type="molecule type" value="Genomic_DNA"/>
</dbReference>